<keyword evidence="4" id="KW-1185">Reference proteome</keyword>
<evidence type="ECO:0000313" key="4">
    <source>
        <dbReference type="Proteomes" id="UP001623290"/>
    </source>
</evidence>
<dbReference type="SMART" id="SM00671">
    <property type="entry name" value="SEL1"/>
    <property type="match status" value="5"/>
</dbReference>
<geneLocation type="plasmid" evidence="3 4">
    <name>unnamed1</name>
</geneLocation>
<proteinExistence type="predicted"/>
<dbReference type="PANTHER" id="PTHR45011">
    <property type="entry name" value="DAP3-BINDING CELL DEATH ENHANCER 1"/>
    <property type="match status" value="1"/>
</dbReference>
<dbReference type="InterPro" id="IPR006597">
    <property type="entry name" value="Sel1-like"/>
</dbReference>
<sequence>MRLSPIVLLSLCALPLSLPATSIPALAQQTQTAPTDDPLAPAVAALDKGDVKAAAKGFEDAWNAGNADAGFYLGRFYELGLGTAKNPARATEFYRAAAEKGSAEAQNRLGLMYLDGRGVVRDYKEGARLVCAAADQGDANGAFNCGVVYMNGRGMAKDEAKAVAEWTKAADQGHIAARNLLGLALKNGTGIKADPAKAVALFQKTADQGNALGLYEMALAYQSGTGITEDLGEAYVYANLAAARNHPDAAKLRDQLEEKLSAEDLAKAQEEARTKMDALRAGTAAKANP</sequence>
<dbReference type="PANTHER" id="PTHR45011:SF1">
    <property type="entry name" value="DAP3-BINDING CELL DEATH ENHANCER 1"/>
    <property type="match status" value="1"/>
</dbReference>
<evidence type="ECO:0000256" key="1">
    <source>
        <dbReference type="SAM" id="MobiDB-lite"/>
    </source>
</evidence>
<dbReference type="Pfam" id="PF08238">
    <property type="entry name" value="Sel1"/>
    <property type="match status" value="5"/>
</dbReference>
<reference evidence="3 4" key="1">
    <citation type="submission" date="2023-09" db="EMBL/GenBank/DDBJ databases">
        <title>Thioclava shenzhenensis sp. nov., a multidrug resistant bacteria-antagonizing species isolated from coastal seawater.</title>
        <authorList>
            <person name="Long M."/>
        </authorList>
    </citation>
    <scope>NUCLEOTIDE SEQUENCE [LARGE SCALE GENOMIC DNA]</scope>
    <source>
        <strain evidence="3 4">FTW29</strain>
        <plasmid evidence="3 4">unnamed1</plasmid>
    </source>
</reference>
<dbReference type="EMBL" id="CP135444">
    <property type="protein sequence ID" value="WRY35446.1"/>
    <property type="molecule type" value="Genomic_DNA"/>
</dbReference>
<dbReference type="Proteomes" id="UP001623290">
    <property type="component" value="Plasmid unnamed1"/>
</dbReference>
<feature type="region of interest" description="Disordered" evidence="1">
    <location>
        <begin position="263"/>
        <end position="289"/>
    </location>
</feature>
<feature type="chain" id="PRO_5045584954" evidence="2">
    <location>
        <begin position="28"/>
        <end position="289"/>
    </location>
</feature>
<feature type="compositionally biased region" description="Basic and acidic residues" evidence="1">
    <location>
        <begin position="263"/>
        <end position="278"/>
    </location>
</feature>
<dbReference type="RefSeq" id="WP_330647218.1">
    <property type="nucleotide sequence ID" value="NZ_CP135444.1"/>
</dbReference>
<dbReference type="InterPro" id="IPR011990">
    <property type="entry name" value="TPR-like_helical_dom_sf"/>
</dbReference>
<gene>
    <name evidence="3" type="ORF">RPE78_14425</name>
</gene>
<keyword evidence="3" id="KW-0614">Plasmid</keyword>
<keyword evidence="2" id="KW-0732">Signal</keyword>
<accession>A0ABZ1E6D0</accession>
<evidence type="ECO:0000256" key="2">
    <source>
        <dbReference type="SAM" id="SignalP"/>
    </source>
</evidence>
<dbReference type="Gene3D" id="1.25.40.10">
    <property type="entry name" value="Tetratricopeptide repeat domain"/>
    <property type="match status" value="2"/>
</dbReference>
<organism evidence="3 4">
    <name type="scientific">Thioclava litoralis</name>
    <dbReference type="NCBI Taxonomy" id="3076557"/>
    <lineage>
        <taxon>Bacteria</taxon>
        <taxon>Pseudomonadati</taxon>
        <taxon>Pseudomonadota</taxon>
        <taxon>Alphaproteobacteria</taxon>
        <taxon>Rhodobacterales</taxon>
        <taxon>Paracoccaceae</taxon>
        <taxon>Thioclava</taxon>
    </lineage>
</organism>
<feature type="signal peptide" evidence="2">
    <location>
        <begin position="1"/>
        <end position="27"/>
    </location>
</feature>
<evidence type="ECO:0000313" key="3">
    <source>
        <dbReference type="EMBL" id="WRY35446.1"/>
    </source>
</evidence>
<dbReference type="SUPFAM" id="SSF81901">
    <property type="entry name" value="HCP-like"/>
    <property type="match status" value="1"/>
</dbReference>
<name>A0ABZ1E6D0_9RHOB</name>
<dbReference type="InterPro" id="IPR052748">
    <property type="entry name" value="ISR_Activator"/>
</dbReference>
<protein>
    <submittedName>
        <fullName evidence="3">Tetratricopeptide repeat protein</fullName>
    </submittedName>
</protein>